<dbReference type="PRINTS" id="PR00010">
    <property type="entry name" value="EGFBLOOD"/>
</dbReference>
<dbReference type="Proteomes" id="UP000694701">
    <property type="component" value="Unplaced"/>
</dbReference>
<feature type="region of interest" description="Disordered" evidence="7">
    <location>
        <begin position="1"/>
        <end position="21"/>
    </location>
</feature>
<evidence type="ECO:0000256" key="2">
    <source>
        <dbReference type="ARBA" id="ARBA00022729"/>
    </source>
</evidence>
<dbReference type="Pfam" id="PF00008">
    <property type="entry name" value="EGF"/>
    <property type="match status" value="4"/>
</dbReference>
<dbReference type="AlphaFoldDB" id="A0A8C2FH22"/>
<name>A0A8C2FH22_CYPCA</name>
<feature type="domain" description="EGF-like" evidence="8">
    <location>
        <begin position="164"/>
        <end position="199"/>
    </location>
</feature>
<organism evidence="9 10">
    <name type="scientific">Cyprinus carpio</name>
    <name type="common">Common carp</name>
    <dbReference type="NCBI Taxonomy" id="7962"/>
    <lineage>
        <taxon>Eukaryota</taxon>
        <taxon>Metazoa</taxon>
        <taxon>Chordata</taxon>
        <taxon>Craniata</taxon>
        <taxon>Vertebrata</taxon>
        <taxon>Euteleostomi</taxon>
        <taxon>Actinopterygii</taxon>
        <taxon>Neopterygii</taxon>
        <taxon>Teleostei</taxon>
        <taxon>Ostariophysi</taxon>
        <taxon>Cypriniformes</taxon>
        <taxon>Cyprinidae</taxon>
        <taxon>Cyprininae</taxon>
        <taxon>Cyprinus</taxon>
    </lineage>
</organism>
<feature type="domain" description="EGF-like" evidence="8">
    <location>
        <begin position="74"/>
        <end position="109"/>
    </location>
</feature>
<feature type="disulfide bond" evidence="6">
    <location>
        <begin position="99"/>
        <end position="108"/>
    </location>
</feature>
<keyword evidence="1 6" id="KW-0245">EGF-like domain</keyword>
<evidence type="ECO:0000256" key="7">
    <source>
        <dbReference type="SAM" id="MobiDB-lite"/>
    </source>
</evidence>
<dbReference type="PROSITE" id="PS00010">
    <property type="entry name" value="ASX_HYDROXYL"/>
    <property type="match status" value="4"/>
</dbReference>
<protein>
    <recommendedName>
        <fullName evidence="8">EGF-like domain-containing protein</fullName>
    </recommendedName>
</protein>
<sequence>MVRRREIVPDRQEPQTQKPVEQQRRYANLIPLHSYHFAQPLRCRANRKVPFSAHSPLHISSLSSGFEGRLCESNIDNCKPDPCHHGTCIDGIASYTCNCEPGYTGYRCENQLNECHSNPCQNGGKCVDLVNKYICQCQHGTSGFVCFILKKVFSPHTGTNCEINFDDCASNPCDYGICRDGINRYECVCKPGFSGPHCKDEIDECHSNPCRNGGTCVDDENGFHCQCPEGFHDPYCYSQVDECASSPCLHGTCRDDPNGYSSITNFKTSRKVINGDVGKMYITLAQYAFYNNNNKKRFYYTLFHRKEQTVLSNLIQPLPLKMV</sequence>
<dbReference type="InterPro" id="IPR000152">
    <property type="entry name" value="EGF-type_Asp/Asn_hydroxyl_site"/>
</dbReference>
<dbReference type="InterPro" id="IPR001881">
    <property type="entry name" value="EGF-like_Ca-bd_dom"/>
</dbReference>
<dbReference type="InterPro" id="IPR018097">
    <property type="entry name" value="EGF_Ca-bd_CS"/>
</dbReference>
<keyword evidence="3" id="KW-0677">Repeat</keyword>
<dbReference type="PROSITE" id="PS01187">
    <property type="entry name" value="EGF_CA"/>
    <property type="match status" value="1"/>
</dbReference>
<dbReference type="Ensembl" id="ENSCCRT00020061099.1">
    <property type="protein sequence ID" value="ENSCCRP00020055498.1"/>
    <property type="gene ID" value="ENSCCRG00020026018.1"/>
</dbReference>
<dbReference type="GO" id="GO:0007417">
    <property type="term" value="P:central nervous system development"/>
    <property type="evidence" value="ECO:0007669"/>
    <property type="project" value="UniProtKB-ARBA"/>
</dbReference>
<evidence type="ECO:0000256" key="1">
    <source>
        <dbReference type="ARBA" id="ARBA00022536"/>
    </source>
</evidence>
<dbReference type="PROSITE" id="PS50026">
    <property type="entry name" value="EGF_3"/>
    <property type="match status" value="4"/>
</dbReference>
<evidence type="ECO:0000256" key="6">
    <source>
        <dbReference type="PROSITE-ProRule" id="PRU00076"/>
    </source>
</evidence>
<feature type="disulfide bond" evidence="6">
    <location>
        <begin position="227"/>
        <end position="236"/>
    </location>
</feature>
<evidence type="ECO:0000256" key="4">
    <source>
        <dbReference type="ARBA" id="ARBA00023157"/>
    </source>
</evidence>
<dbReference type="PANTHER" id="PTHR24049">
    <property type="entry name" value="CRUMBS FAMILY MEMBER"/>
    <property type="match status" value="1"/>
</dbReference>
<evidence type="ECO:0000313" key="10">
    <source>
        <dbReference type="Proteomes" id="UP000694701"/>
    </source>
</evidence>
<feature type="domain" description="EGF-like" evidence="8">
    <location>
        <begin position="111"/>
        <end position="147"/>
    </location>
</feature>
<evidence type="ECO:0000313" key="9">
    <source>
        <dbReference type="Ensembl" id="ENSCCRP00020055498.1"/>
    </source>
</evidence>
<dbReference type="Gene3D" id="2.10.25.10">
    <property type="entry name" value="Laminin"/>
    <property type="match status" value="5"/>
</dbReference>
<reference evidence="9" key="1">
    <citation type="submission" date="2025-08" db="UniProtKB">
        <authorList>
            <consortium name="Ensembl"/>
        </authorList>
    </citation>
    <scope>IDENTIFICATION</scope>
</reference>
<dbReference type="PROSITE" id="PS00022">
    <property type="entry name" value="EGF_1"/>
    <property type="match status" value="3"/>
</dbReference>
<dbReference type="FunFam" id="2.10.25.10:FF:000031">
    <property type="entry name" value="neurogenic locus notch homolog protein 3"/>
    <property type="match status" value="1"/>
</dbReference>
<dbReference type="CDD" id="cd00054">
    <property type="entry name" value="EGF_CA"/>
    <property type="match status" value="4"/>
</dbReference>
<dbReference type="GO" id="GO:0005509">
    <property type="term" value="F:calcium ion binding"/>
    <property type="evidence" value="ECO:0007669"/>
    <property type="project" value="InterPro"/>
</dbReference>
<dbReference type="InterPro" id="IPR000742">
    <property type="entry name" value="EGF"/>
</dbReference>
<comment type="caution">
    <text evidence="6">Lacks conserved residue(s) required for the propagation of feature annotation.</text>
</comment>
<accession>A0A8C2FH22</accession>
<feature type="disulfide bond" evidence="6">
    <location>
        <begin position="137"/>
        <end position="146"/>
    </location>
</feature>
<evidence type="ECO:0000259" key="8">
    <source>
        <dbReference type="PROSITE" id="PS50026"/>
    </source>
</evidence>
<evidence type="ECO:0000256" key="3">
    <source>
        <dbReference type="ARBA" id="ARBA00022737"/>
    </source>
</evidence>
<dbReference type="FunFam" id="2.10.25.10:FF:000299">
    <property type="entry name" value="Notch receptor 3"/>
    <property type="match status" value="1"/>
</dbReference>
<dbReference type="FunFam" id="2.10.25.10:FF:000004">
    <property type="entry name" value="Neurogenic locus notch 1"/>
    <property type="match status" value="2"/>
</dbReference>
<keyword evidence="4 6" id="KW-1015">Disulfide bond</keyword>
<proteinExistence type="predicted"/>
<feature type="disulfide bond" evidence="6">
    <location>
        <begin position="168"/>
        <end position="178"/>
    </location>
</feature>
<feature type="disulfide bond" evidence="6">
    <location>
        <begin position="78"/>
        <end position="88"/>
    </location>
</feature>
<feature type="domain" description="EGF-like" evidence="8">
    <location>
        <begin position="201"/>
        <end position="237"/>
    </location>
</feature>
<feature type="compositionally biased region" description="Basic and acidic residues" evidence="7">
    <location>
        <begin position="1"/>
        <end position="13"/>
    </location>
</feature>
<evidence type="ECO:0000256" key="5">
    <source>
        <dbReference type="ARBA" id="ARBA00023180"/>
    </source>
</evidence>
<keyword evidence="2" id="KW-0732">Signal</keyword>
<dbReference type="SUPFAM" id="SSF57196">
    <property type="entry name" value="EGF/Laminin"/>
    <property type="match status" value="4"/>
</dbReference>
<dbReference type="SMART" id="SM00181">
    <property type="entry name" value="EGF"/>
    <property type="match status" value="5"/>
</dbReference>
<feature type="disulfide bond" evidence="6">
    <location>
        <begin position="189"/>
        <end position="198"/>
    </location>
</feature>
<dbReference type="SMART" id="SM00179">
    <property type="entry name" value="EGF_CA"/>
    <property type="match status" value="5"/>
</dbReference>
<keyword evidence="5" id="KW-0325">Glycoprotein</keyword>
<dbReference type="PROSITE" id="PS01186">
    <property type="entry name" value="EGF_2"/>
    <property type="match status" value="3"/>
</dbReference>
<dbReference type="InterPro" id="IPR051022">
    <property type="entry name" value="Notch_Cell-Fate_Det"/>
</dbReference>